<dbReference type="EMBL" id="KE504137">
    <property type="protein sequence ID" value="EPT02163.1"/>
    <property type="molecule type" value="Genomic_DNA"/>
</dbReference>
<dbReference type="InParanoid" id="S8EC03"/>
<gene>
    <name evidence="2" type="ORF">FOMPIDRAFT_95293</name>
</gene>
<proteinExistence type="predicted"/>
<evidence type="ECO:0000313" key="2">
    <source>
        <dbReference type="EMBL" id="EPT02163.1"/>
    </source>
</evidence>
<dbReference type="AlphaFoldDB" id="S8EC03"/>
<reference evidence="2 3" key="1">
    <citation type="journal article" date="2012" name="Science">
        <title>The Paleozoic origin of enzymatic lignin decomposition reconstructed from 31 fungal genomes.</title>
        <authorList>
            <person name="Floudas D."/>
            <person name="Binder M."/>
            <person name="Riley R."/>
            <person name="Barry K."/>
            <person name="Blanchette R.A."/>
            <person name="Henrissat B."/>
            <person name="Martinez A.T."/>
            <person name="Otillar R."/>
            <person name="Spatafora J.W."/>
            <person name="Yadav J.S."/>
            <person name="Aerts A."/>
            <person name="Benoit I."/>
            <person name="Boyd A."/>
            <person name="Carlson A."/>
            <person name="Copeland A."/>
            <person name="Coutinho P.M."/>
            <person name="de Vries R.P."/>
            <person name="Ferreira P."/>
            <person name="Findley K."/>
            <person name="Foster B."/>
            <person name="Gaskell J."/>
            <person name="Glotzer D."/>
            <person name="Gorecki P."/>
            <person name="Heitman J."/>
            <person name="Hesse C."/>
            <person name="Hori C."/>
            <person name="Igarashi K."/>
            <person name="Jurgens J.A."/>
            <person name="Kallen N."/>
            <person name="Kersten P."/>
            <person name="Kohler A."/>
            <person name="Kuees U."/>
            <person name="Kumar T.K.A."/>
            <person name="Kuo A."/>
            <person name="LaButti K."/>
            <person name="Larrondo L.F."/>
            <person name="Lindquist E."/>
            <person name="Ling A."/>
            <person name="Lombard V."/>
            <person name="Lucas S."/>
            <person name="Lundell T."/>
            <person name="Martin R."/>
            <person name="McLaughlin D.J."/>
            <person name="Morgenstern I."/>
            <person name="Morin E."/>
            <person name="Murat C."/>
            <person name="Nagy L.G."/>
            <person name="Nolan M."/>
            <person name="Ohm R.A."/>
            <person name="Patyshakuliyeva A."/>
            <person name="Rokas A."/>
            <person name="Ruiz-Duenas F.J."/>
            <person name="Sabat G."/>
            <person name="Salamov A."/>
            <person name="Samejima M."/>
            <person name="Schmutz J."/>
            <person name="Slot J.C."/>
            <person name="St John F."/>
            <person name="Stenlid J."/>
            <person name="Sun H."/>
            <person name="Sun S."/>
            <person name="Syed K."/>
            <person name="Tsang A."/>
            <person name="Wiebenga A."/>
            <person name="Young D."/>
            <person name="Pisabarro A."/>
            <person name="Eastwood D.C."/>
            <person name="Martin F."/>
            <person name="Cullen D."/>
            <person name="Grigoriev I.V."/>
            <person name="Hibbett D.S."/>
        </authorList>
    </citation>
    <scope>NUCLEOTIDE SEQUENCE</scope>
    <source>
        <strain evidence="3">FP-58527</strain>
    </source>
</reference>
<feature type="region of interest" description="Disordered" evidence="1">
    <location>
        <begin position="1"/>
        <end position="24"/>
    </location>
</feature>
<sequence>MPKPRDPRVAPVEMDDRERTDDRERERLRRIVGTRSSNTICFTSLPGVVVPVDELGFR</sequence>
<organism evidence="2 3">
    <name type="scientific">Fomitopsis schrenkii</name>
    <name type="common">Brown rot fungus</name>
    <dbReference type="NCBI Taxonomy" id="2126942"/>
    <lineage>
        <taxon>Eukaryota</taxon>
        <taxon>Fungi</taxon>
        <taxon>Dikarya</taxon>
        <taxon>Basidiomycota</taxon>
        <taxon>Agaricomycotina</taxon>
        <taxon>Agaricomycetes</taxon>
        <taxon>Polyporales</taxon>
        <taxon>Fomitopsis</taxon>
    </lineage>
</organism>
<dbReference type="Proteomes" id="UP000015241">
    <property type="component" value="Unassembled WGS sequence"/>
</dbReference>
<evidence type="ECO:0000256" key="1">
    <source>
        <dbReference type="SAM" id="MobiDB-lite"/>
    </source>
</evidence>
<accession>S8EC03</accession>
<protein>
    <submittedName>
        <fullName evidence="2">Uncharacterized protein</fullName>
    </submittedName>
</protein>
<evidence type="ECO:0000313" key="3">
    <source>
        <dbReference type="Proteomes" id="UP000015241"/>
    </source>
</evidence>
<dbReference type="HOGENOM" id="CLU_2979092_0_0_1"/>
<keyword evidence="3" id="KW-1185">Reference proteome</keyword>
<name>S8EC03_FOMSC</name>